<reference evidence="3 4" key="1">
    <citation type="submission" date="2023-07" db="EMBL/GenBank/DDBJ databases">
        <title>Genomic Encyclopedia of Type Strains, Phase IV (KMG-IV): sequencing the most valuable type-strain genomes for metagenomic binning, comparative biology and taxonomic classification.</title>
        <authorList>
            <person name="Goeker M."/>
        </authorList>
    </citation>
    <scope>NUCLEOTIDE SEQUENCE [LARGE SCALE GENOMIC DNA]</scope>
    <source>
        <strain evidence="3 4">DSM 3770</strain>
    </source>
</reference>
<evidence type="ECO:0008006" key="5">
    <source>
        <dbReference type="Google" id="ProtNLM"/>
    </source>
</evidence>
<comment type="caution">
    <text evidence="3">The sequence shown here is derived from an EMBL/GenBank/DDBJ whole genome shotgun (WGS) entry which is preliminary data.</text>
</comment>
<dbReference type="Proteomes" id="UP001241747">
    <property type="component" value="Unassembled WGS sequence"/>
</dbReference>
<proteinExistence type="predicted"/>
<evidence type="ECO:0000313" key="4">
    <source>
        <dbReference type="Proteomes" id="UP001241747"/>
    </source>
</evidence>
<evidence type="ECO:0000313" key="3">
    <source>
        <dbReference type="EMBL" id="MDQ0507447.1"/>
    </source>
</evidence>
<dbReference type="RefSeq" id="WP_237346896.1">
    <property type="nucleotide sequence ID" value="NZ_JABWGX010000025.1"/>
</dbReference>
<protein>
    <recommendedName>
        <fullName evidence="5">Peptidase A2 domain-containing protein</fullName>
    </recommendedName>
</protein>
<feature type="chain" id="PRO_5046273663" description="Peptidase A2 domain-containing protein" evidence="2">
    <location>
        <begin position="36"/>
        <end position="380"/>
    </location>
</feature>
<keyword evidence="4" id="KW-1185">Reference proteome</keyword>
<feature type="region of interest" description="Disordered" evidence="1">
    <location>
        <begin position="34"/>
        <end position="53"/>
    </location>
</feature>
<feature type="signal peptide" evidence="2">
    <location>
        <begin position="1"/>
        <end position="35"/>
    </location>
</feature>
<evidence type="ECO:0000256" key="2">
    <source>
        <dbReference type="SAM" id="SignalP"/>
    </source>
</evidence>
<keyword evidence="2" id="KW-0732">Signal</keyword>
<dbReference type="EMBL" id="JAUSVY010000019">
    <property type="protein sequence ID" value="MDQ0507447.1"/>
    <property type="molecule type" value="Genomic_DNA"/>
</dbReference>
<accession>A0ABU0LJY3</accession>
<organism evidence="3 4">
    <name type="scientific">Xanthobacter agilis</name>
    <dbReference type="NCBI Taxonomy" id="47492"/>
    <lineage>
        <taxon>Bacteria</taxon>
        <taxon>Pseudomonadati</taxon>
        <taxon>Pseudomonadota</taxon>
        <taxon>Alphaproteobacteria</taxon>
        <taxon>Hyphomicrobiales</taxon>
        <taxon>Xanthobacteraceae</taxon>
        <taxon>Xanthobacter</taxon>
    </lineage>
</organism>
<sequence length="380" mass="39443">MSIIRRAPAARALRRAIVMLALCGALPGTLPMAHAASSTGASSTGASSTPMEATPRPVMLRYLNAPPEGRPLLRTPKLGIAIGGRWRRAVMDTGSTGIVISASAIPDLESLPDLGPGTLTYSSSGRVMIGRYVRAAVTLTGADGASVTTRPLPVLAVTRIDCLKTARRCQPNPAPHRVAMLGVGFARENDHQSGGTPRKNPFLNLPGMALSGEPPGTLGRGYIVTRTGVQVGLGAGDGADFARVPLAPSPTPGDWQATPACFALAGRTPPACGTLLVDTGVFRSFLTVPETQFSGLLTPDGRPVLADGVRLDVTPGPGVTAPRYGYVVGDRADPVAPTEVIVVARPGQPAFLNTSVRVLNAYDYLYDADKGAVGFRRLSP</sequence>
<name>A0ABU0LJY3_XANAG</name>
<feature type="compositionally biased region" description="Low complexity" evidence="1">
    <location>
        <begin position="35"/>
        <end position="49"/>
    </location>
</feature>
<gene>
    <name evidence="3" type="ORF">QOZ94_004271</name>
</gene>
<evidence type="ECO:0000256" key="1">
    <source>
        <dbReference type="SAM" id="MobiDB-lite"/>
    </source>
</evidence>